<proteinExistence type="predicted"/>
<protein>
    <submittedName>
        <fullName evidence="1">Uncharacterized protein</fullName>
    </submittedName>
</protein>
<dbReference type="Gramene" id="RZC54598">
    <property type="protein sequence ID" value="RZC54598"/>
    <property type="gene ID" value="C5167_013441"/>
</dbReference>
<organism evidence="1 2">
    <name type="scientific">Papaver somniferum</name>
    <name type="common">Opium poppy</name>
    <dbReference type="NCBI Taxonomy" id="3469"/>
    <lineage>
        <taxon>Eukaryota</taxon>
        <taxon>Viridiplantae</taxon>
        <taxon>Streptophyta</taxon>
        <taxon>Embryophyta</taxon>
        <taxon>Tracheophyta</taxon>
        <taxon>Spermatophyta</taxon>
        <taxon>Magnoliopsida</taxon>
        <taxon>Ranunculales</taxon>
        <taxon>Papaveraceae</taxon>
        <taxon>Papaveroideae</taxon>
        <taxon>Papaver</taxon>
    </lineage>
</organism>
<evidence type="ECO:0000313" key="2">
    <source>
        <dbReference type="Proteomes" id="UP000316621"/>
    </source>
</evidence>
<dbReference type="Proteomes" id="UP000316621">
    <property type="component" value="Chromosome 3"/>
</dbReference>
<accession>A0A4Y7J4C4</accession>
<sequence>MGKLPEEDVVYKSSNPRLAVYKNVLREECVGKDGDKLTFDDLQHLSAEEALVLALGLSDLPAPSKDSRGVDLPAASIQHALEVLKDFESKFSPPEKVVEKVEECSAGEIVLPLGQIKGIIMEKSIEGTVTPGATPLTDAVLQTPQ</sequence>
<keyword evidence="2" id="KW-1185">Reference proteome</keyword>
<gene>
    <name evidence="1" type="ORF">C5167_013441</name>
</gene>
<evidence type="ECO:0000313" key="1">
    <source>
        <dbReference type="EMBL" id="RZC54598.1"/>
    </source>
</evidence>
<name>A0A4Y7J4C4_PAPSO</name>
<dbReference type="EMBL" id="CM010717">
    <property type="protein sequence ID" value="RZC54598.1"/>
    <property type="molecule type" value="Genomic_DNA"/>
</dbReference>
<reference evidence="1 2" key="1">
    <citation type="journal article" date="2018" name="Science">
        <title>The opium poppy genome and morphinan production.</title>
        <authorList>
            <person name="Guo L."/>
            <person name="Winzer T."/>
            <person name="Yang X."/>
            <person name="Li Y."/>
            <person name="Ning Z."/>
            <person name="He Z."/>
            <person name="Teodor R."/>
            <person name="Lu Y."/>
            <person name="Bowser T.A."/>
            <person name="Graham I.A."/>
            <person name="Ye K."/>
        </authorList>
    </citation>
    <scope>NUCLEOTIDE SEQUENCE [LARGE SCALE GENOMIC DNA]</scope>
    <source>
        <strain evidence="2">cv. HN1</strain>
        <tissue evidence="1">Leaves</tissue>
    </source>
</reference>
<dbReference type="AlphaFoldDB" id="A0A4Y7J4C4"/>